<comment type="caution">
    <text evidence="2">The sequence shown here is derived from an EMBL/GenBank/DDBJ whole genome shotgun (WGS) entry which is preliminary data.</text>
</comment>
<keyword evidence="3" id="KW-1185">Reference proteome</keyword>
<reference evidence="2 3" key="1">
    <citation type="journal article" date="2015" name="Plant Cell">
        <title>Oil accumulation by the oleaginous diatom Fistulifera solaris as revealed by the genome and transcriptome.</title>
        <authorList>
            <person name="Tanaka T."/>
            <person name="Maeda Y."/>
            <person name="Veluchamy A."/>
            <person name="Tanaka M."/>
            <person name="Abida H."/>
            <person name="Marechal E."/>
            <person name="Bowler C."/>
            <person name="Muto M."/>
            <person name="Sunaga Y."/>
            <person name="Tanaka M."/>
            <person name="Yoshino T."/>
            <person name="Taniguchi T."/>
            <person name="Fukuda Y."/>
            <person name="Nemoto M."/>
            <person name="Matsumoto M."/>
            <person name="Wong P.S."/>
            <person name="Aburatani S."/>
            <person name="Fujibuchi W."/>
        </authorList>
    </citation>
    <scope>NUCLEOTIDE SEQUENCE [LARGE SCALE GENOMIC DNA]</scope>
    <source>
        <strain evidence="2 3">JPCC DA0580</strain>
    </source>
</reference>
<dbReference type="PANTHER" id="PTHR31449:SF3">
    <property type="entry name" value="UPF0598 PROTEIN C8ORF82"/>
    <property type="match status" value="1"/>
</dbReference>
<dbReference type="EMBL" id="BDSP01000117">
    <property type="protein sequence ID" value="GAX17431.1"/>
    <property type="molecule type" value="Genomic_DNA"/>
</dbReference>
<gene>
    <name evidence="2" type="ORF">FisN_5Hu079</name>
</gene>
<dbReference type="InterPro" id="IPR028108">
    <property type="entry name" value="DUF4505"/>
</dbReference>
<proteinExistence type="inferred from homology"/>
<dbReference type="InParanoid" id="A0A1Z5JUK2"/>
<evidence type="ECO:0000313" key="3">
    <source>
        <dbReference type="Proteomes" id="UP000198406"/>
    </source>
</evidence>
<protein>
    <submittedName>
        <fullName evidence="2">Uncharacterized protein</fullName>
    </submittedName>
</protein>
<evidence type="ECO:0000256" key="1">
    <source>
        <dbReference type="ARBA" id="ARBA00006322"/>
    </source>
</evidence>
<comment type="similarity">
    <text evidence="1">Belongs to the UPF0598 family.</text>
</comment>
<dbReference type="PANTHER" id="PTHR31449">
    <property type="entry name" value="UPF0598 PROTEIN C8ORF82"/>
    <property type="match status" value="1"/>
</dbReference>
<organism evidence="2 3">
    <name type="scientific">Fistulifera solaris</name>
    <name type="common">Oleaginous diatom</name>
    <dbReference type="NCBI Taxonomy" id="1519565"/>
    <lineage>
        <taxon>Eukaryota</taxon>
        <taxon>Sar</taxon>
        <taxon>Stramenopiles</taxon>
        <taxon>Ochrophyta</taxon>
        <taxon>Bacillariophyta</taxon>
        <taxon>Bacillariophyceae</taxon>
        <taxon>Bacillariophycidae</taxon>
        <taxon>Naviculales</taxon>
        <taxon>Naviculaceae</taxon>
        <taxon>Fistulifera</taxon>
    </lineage>
</organism>
<evidence type="ECO:0000313" key="2">
    <source>
        <dbReference type="EMBL" id="GAX17431.1"/>
    </source>
</evidence>
<dbReference type="AlphaFoldDB" id="A0A1Z5JUK2"/>
<dbReference type="Proteomes" id="UP000198406">
    <property type="component" value="Unassembled WGS sequence"/>
</dbReference>
<dbReference type="Pfam" id="PF14956">
    <property type="entry name" value="DUF4505"/>
    <property type="match status" value="1"/>
</dbReference>
<sequence>MVLMNILHQGLTEIARRASPNACFAESSQSKARKQVLSFSTQTAYIDEWFASIIKRPSFYQVLANSEPVRCYFYNIDLYGRLFLEETMPKNIATSIKDERFLDLFFGRIQKPTEKHQELMKQKEIPIHDYPFVSPCGRELNFIRPAATPLVFHSIEKEHLIFAGNKRQLFDPANLAISERTGRLYHQVTNMSLRGDTTSKDAPEYALVRSAVAVSLSDRIILHDDCLSFQLDDKALPIEWLPASCEPGEWAMPGSHDE</sequence>
<name>A0A1Z5JUK2_FISSO</name>
<accession>A0A1Z5JUK2</accession>
<dbReference type="OrthoDB" id="10260024at2759"/>